<feature type="transmembrane region" description="Helical" evidence="1">
    <location>
        <begin position="94"/>
        <end position="113"/>
    </location>
</feature>
<keyword evidence="1" id="KW-1133">Transmembrane helix</keyword>
<feature type="transmembrane region" description="Helical" evidence="1">
    <location>
        <begin position="245"/>
        <end position="263"/>
    </location>
</feature>
<organism evidence="3">
    <name type="scientific">Paramecium caudatum</name>
    <dbReference type="NCBI Taxonomy" id="5885"/>
    <lineage>
        <taxon>Eukaryota</taxon>
        <taxon>Sar</taxon>
        <taxon>Alveolata</taxon>
        <taxon>Ciliophora</taxon>
        <taxon>Intramacronucleata</taxon>
        <taxon>Oligohymenophorea</taxon>
        <taxon>Peniculida</taxon>
        <taxon>Parameciidae</taxon>
        <taxon>Paramecium</taxon>
    </lineage>
</organism>
<protein>
    <submittedName>
        <fullName evidence="3">Apocytochrome b</fullName>
    </submittedName>
</protein>
<dbReference type="GO" id="GO:0009055">
    <property type="term" value="F:electron transfer activity"/>
    <property type="evidence" value="ECO:0007669"/>
    <property type="project" value="InterPro"/>
</dbReference>
<feature type="domain" description="Cytochrome b/b6 N-terminal region profile" evidence="2">
    <location>
        <begin position="11"/>
        <end position="226"/>
    </location>
</feature>
<keyword evidence="1" id="KW-0472">Membrane</keyword>
<accession>D8L7S2</accession>
<feature type="transmembrane region" description="Helical" evidence="1">
    <location>
        <begin position="299"/>
        <end position="325"/>
    </location>
</feature>
<feature type="transmembrane region" description="Helical" evidence="1">
    <location>
        <begin position="195"/>
        <end position="215"/>
    </location>
</feature>
<feature type="transmembrane region" description="Helical" evidence="1">
    <location>
        <begin position="162"/>
        <end position="183"/>
    </location>
</feature>
<dbReference type="Pfam" id="PF00033">
    <property type="entry name" value="Cytochrome_B"/>
    <property type="match status" value="1"/>
</dbReference>
<dbReference type="InterPro" id="IPR016174">
    <property type="entry name" value="Di-haem_cyt_TM"/>
</dbReference>
<dbReference type="GO" id="GO:0016491">
    <property type="term" value="F:oxidoreductase activity"/>
    <property type="evidence" value="ECO:0007669"/>
    <property type="project" value="InterPro"/>
</dbReference>
<evidence type="ECO:0000256" key="1">
    <source>
        <dbReference type="SAM" id="Phobius"/>
    </source>
</evidence>
<evidence type="ECO:0000259" key="2">
    <source>
        <dbReference type="PROSITE" id="PS51002"/>
    </source>
</evidence>
<dbReference type="GO" id="GO:0016020">
    <property type="term" value="C:membrane"/>
    <property type="evidence" value="ECO:0007669"/>
    <property type="project" value="InterPro"/>
</dbReference>
<feature type="transmembrane region" description="Helical" evidence="1">
    <location>
        <begin position="134"/>
        <end position="156"/>
    </location>
</feature>
<feature type="transmembrane region" description="Helical" evidence="1">
    <location>
        <begin position="400"/>
        <end position="418"/>
    </location>
</feature>
<dbReference type="InterPro" id="IPR005797">
    <property type="entry name" value="Cyt_b/b6_N"/>
</dbReference>
<geneLocation type="mitochondrion" evidence="3"/>
<reference evidence="3" key="1">
    <citation type="journal article" date="2011" name="BMC Genomics">
        <title>The mitochondrial genome sequence of the ciliate Paramecium caudatum reveals a shift in nucleotide composition and codon usage within the genus Paramecium.</title>
        <authorList>
            <person name="Barth D."/>
            <person name="Berendonk T.U."/>
        </authorList>
    </citation>
    <scope>NUCLEOTIDE SEQUENCE</scope>
    <source>
        <strain evidence="3">GB-E</strain>
    </source>
</reference>
<name>D8L7S2_PARCA</name>
<dbReference type="GO" id="GO:0022904">
    <property type="term" value="P:respiratory electron transport chain"/>
    <property type="evidence" value="ECO:0007669"/>
    <property type="project" value="InterPro"/>
</dbReference>
<proteinExistence type="predicted"/>
<keyword evidence="1" id="KW-0812">Transmembrane</keyword>
<gene>
    <name evidence="3" type="primary">cob</name>
</gene>
<dbReference type="RefSeq" id="YP_003734430.1">
    <property type="nucleotide sequence ID" value="NC_014262.1"/>
</dbReference>
<sequence length="442" mass="52846">MRWNKEKSFNFFDYSNFRYGSYFNLSILNIFNYFKNLKVSFHEIFSLFGFFTFMTIVVQLVSGTMLAFSLVPEPMLIPTVRDEEDIEDLYTDDFFWLHERGVDLIFIFSYFHLFRKLYLNVFEIETEASWKSGVFSFLIFQVVVFFGLVLCCTHLSEITLTIAANIFHTFFMFKGKAYWFLFTDKQLNTDTLIRLAYAHYVSAFYLSFLGLLHGIDIHYDWKNESFYDGLSLEMLWWDEALSNELTNFFLLLVFITISFFLLFEEPEALSYEIFMWGDIGLSTDVRFYGVAPHWYFRPFMAWLIACPFHKTGIFGLLFFFVTLYYQPNLHGVSEQNNYGKKVVTVCAANLSKKNTATPFLITIDSNLYHQITYFFFIMCCLYTTSFLPYGRFFNQIGGNWGFLLAYFYVFCYLAFSWLRRPLFLDFFFKKTYNDVYFLKFYR</sequence>
<dbReference type="GeneID" id="9384779"/>
<feature type="transmembrane region" description="Helical" evidence="1">
    <location>
        <begin position="367"/>
        <end position="388"/>
    </location>
</feature>
<dbReference type="Gene3D" id="1.20.810.10">
    <property type="entry name" value="Cytochrome Bc1 Complex, Chain C"/>
    <property type="match status" value="1"/>
</dbReference>
<dbReference type="AlphaFoldDB" id="D8L7S2"/>
<keyword evidence="3" id="KW-0496">Mitochondrion</keyword>
<dbReference type="SUPFAM" id="SSF81342">
    <property type="entry name" value="Transmembrane di-heme cytochromes"/>
    <property type="match status" value="1"/>
</dbReference>
<evidence type="ECO:0000313" key="3">
    <source>
        <dbReference type="EMBL" id="CAZ66809.1"/>
    </source>
</evidence>
<dbReference type="InterPro" id="IPR027387">
    <property type="entry name" value="Cytb/b6-like_sf"/>
</dbReference>
<dbReference type="PROSITE" id="PS51002">
    <property type="entry name" value="CYTB_NTER"/>
    <property type="match status" value="1"/>
</dbReference>
<dbReference type="EMBL" id="FN424190">
    <property type="protein sequence ID" value="CAZ66809.1"/>
    <property type="molecule type" value="Genomic_DNA"/>
</dbReference>
<feature type="transmembrane region" description="Helical" evidence="1">
    <location>
        <begin position="44"/>
        <end position="71"/>
    </location>
</feature>